<dbReference type="EMBL" id="JAVHJO010000004">
    <property type="protein sequence ID" value="KAK6540913.1"/>
    <property type="molecule type" value="Genomic_DNA"/>
</dbReference>
<protein>
    <submittedName>
        <fullName evidence="2">Uncharacterized protein</fullName>
    </submittedName>
</protein>
<dbReference type="Proteomes" id="UP001365542">
    <property type="component" value="Unassembled WGS sequence"/>
</dbReference>
<evidence type="ECO:0000313" key="3">
    <source>
        <dbReference type="Proteomes" id="UP001365542"/>
    </source>
</evidence>
<feature type="chain" id="PRO_5043407206" evidence="1">
    <location>
        <begin position="16"/>
        <end position="67"/>
    </location>
</feature>
<evidence type="ECO:0000256" key="1">
    <source>
        <dbReference type="SAM" id="SignalP"/>
    </source>
</evidence>
<organism evidence="2 3">
    <name type="scientific">Orbilia ellipsospora</name>
    <dbReference type="NCBI Taxonomy" id="2528407"/>
    <lineage>
        <taxon>Eukaryota</taxon>
        <taxon>Fungi</taxon>
        <taxon>Dikarya</taxon>
        <taxon>Ascomycota</taxon>
        <taxon>Pezizomycotina</taxon>
        <taxon>Orbiliomycetes</taxon>
        <taxon>Orbiliales</taxon>
        <taxon>Orbiliaceae</taxon>
        <taxon>Orbilia</taxon>
    </lineage>
</organism>
<feature type="signal peptide" evidence="1">
    <location>
        <begin position="1"/>
        <end position="15"/>
    </location>
</feature>
<evidence type="ECO:0000313" key="2">
    <source>
        <dbReference type="EMBL" id="KAK6540913.1"/>
    </source>
</evidence>
<sequence>MRSILIILFAIAVSAVPMGNLATTNALDKQTLGKRDNPEPCQSNDDCLTETCNIAQGATEGTCEPAE</sequence>
<keyword evidence="3" id="KW-1185">Reference proteome</keyword>
<dbReference type="AlphaFoldDB" id="A0AAV9XG71"/>
<proteinExistence type="predicted"/>
<reference evidence="2 3" key="1">
    <citation type="submission" date="2019-10" db="EMBL/GenBank/DDBJ databases">
        <authorList>
            <person name="Palmer J.M."/>
        </authorList>
    </citation>
    <scope>NUCLEOTIDE SEQUENCE [LARGE SCALE GENOMIC DNA]</scope>
    <source>
        <strain evidence="2 3">TWF694</strain>
    </source>
</reference>
<accession>A0AAV9XG71</accession>
<name>A0AAV9XG71_9PEZI</name>
<comment type="caution">
    <text evidence="2">The sequence shown here is derived from an EMBL/GenBank/DDBJ whole genome shotgun (WGS) entry which is preliminary data.</text>
</comment>
<keyword evidence="1" id="KW-0732">Signal</keyword>
<gene>
    <name evidence="2" type="ORF">TWF694_008297</name>
</gene>